<gene>
    <name evidence="7" type="ORF">DDE84_02325</name>
</gene>
<keyword evidence="8" id="KW-1185">Reference proteome</keyword>
<dbReference type="InterPro" id="IPR013525">
    <property type="entry name" value="ABC2_TM"/>
</dbReference>
<dbReference type="AlphaFoldDB" id="A0A5N6RXW8"/>
<evidence type="ECO:0000259" key="6">
    <source>
        <dbReference type="Pfam" id="PF01061"/>
    </source>
</evidence>
<keyword evidence="2 5" id="KW-0812">Transmembrane</keyword>
<feature type="transmembrane region" description="Helical" evidence="5">
    <location>
        <begin position="185"/>
        <end position="210"/>
    </location>
</feature>
<evidence type="ECO:0000256" key="5">
    <source>
        <dbReference type="SAM" id="Phobius"/>
    </source>
</evidence>
<keyword evidence="3 5" id="KW-1133">Transmembrane helix</keyword>
<comment type="subcellular location">
    <subcellularLocation>
        <location evidence="1">Membrane</location>
        <topology evidence="1">Multi-pass membrane protein</topology>
    </subcellularLocation>
</comment>
<sequence length="392" mass="42336">MHRTTDSDATIHTRFPLPARHDERRVPYAHRPQRKWHRRCRPNHHPKPHTRHHFQGVSLMIALTKRNLLLFTRNRTNMLFSLLGALIAFVLYIVFLKQTLEGNWTNAMNAGNAAVSAAAAHGSAAASTATPVTVSDLLDPWLIGGILSITAITTPLTGMSQMVYDRENGLTDDFRLACRSPWRIQASYLASSAIIGFVMQLIVLAVTGAYFTVIDHVTLPWRNAATDAKLLGLIALAAIFGAALAFALTVSVSTQRANSSLGTVIGTAAGFLSGVYVPLGAVPAGAQHVMKLWPGAYSASLFRRLLLGDTISDAFSAVPASAAQNFRKDMGIGYEIGGSLTTPAQDLALLAGITVIIVLAVLLVRLGTRQLSATNQRRGRGEHYLQGESRAR</sequence>
<keyword evidence="4 5" id="KW-0472">Membrane</keyword>
<evidence type="ECO:0000256" key="3">
    <source>
        <dbReference type="ARBA" id="ARBA00022989"/>
    </source>
</evidence>
<dbReference type="Pfam" id="PF01061">
    <property type="entry name" value="ABC2_membrane"/>
    <property type="match status" value="1"/>
</dbReference>
<evidence type="ECO:0000256" key="2">
    <source>
        <dbReference type="ARBA" id="ARBA00022692"/>
    </source>
</evidence>
<dbReference type="EMBL" id="QDAG01000002">
    <property type="protein sequence ID" value="KAE8129657.1"/>
    <property type="molecule type" value="Genomic_DNA"/>
</dbReference>
<feature type="transmembrane region" description="Helical" evidence="5">
    <location>
        <begin position="264"/>
        <end position="286"/>
    </location>
</feature>
<feature type="transmembrane region" description="Helical" evidence="5">
    <location>
        <begin position="230"/>
        <end position="252"/>
    </location>
</feature>
<name>A0A5N6RXW8_9BIFI</name>
<feature type="domain" description="ABC-2 type transporter transmembrane" evidence="6">
    <location>
        <begin position="60"/>
        <end position="305"/>
    </location>
</feature>
<proteinExistence type="predicted"/>
<accession>A0A5N6RXW8</accession>
<dbReference type="GO" id="GO:0016020">
    <property type="term" value="C:membrane"/>
    <property type="evidence" value="ECO:0007669"/>
    <property type="project" value="UniProtKB-SubCell"/>
</dbReference>
<dbReference type="Proteomes" id="UP000325415">
    <property type="component" value="Unassembled WGS sequence"/>
</dbReference>
<dbReference type="PANTHER" id="PTHR43229:SF2">
    <property type="entry name" value="NODULATION PROTEIN J"/>
    <property type="match status" value="1"/>
</dbReference>
<organism evidence="7 8">
    <name type="scientific">Bifidobacterium tibiigranuli</name>
    <dbReference type="NCBI Taxonomy" id="2172043"/>
    <lineage>
        <taxon>Bacteria</taxon>
        <taxon>Bacillati</taxon>
        <taxon>Actinomycetota</taxon>
        <taxon>Actinomycetes</taxon>
        <taxon>Bifidobacteriales</taxon>
        <taxon>Bifidobacteriaceae</taxon>
        <taxon>Bifidobacterium</taxon>
    </lineage>
</organism>
<evidence type="ECO:0000313" key="8">
    <source>
        <dbReference type="Proteomes" id="UP000325415"/>
    </source>
</evidence>
<feature type="transmembrane region" description="Helical" evidence="5">
    <location>
        <begin position="347"/>
        <end position="368"/>
    </location>
</feature>
<evidence type="ECO:0000313" key="7">
    <source>
        <dbReference type="EMBL" id="KAE8129657.1"/>
    </source>
</evidence>
<comment type="caution">
    <text evidence="7">The sequence shown here is derived from an EMBL/GenBank/DDBJ whole genome shotgun (WGS) entry which is preliminary data.</text>
</comment>
<evidence type="ECO:0000256" key="1">
    <source>
        <dbReference type="ARBA" id="ARBA00004141"/>
    </source>
</evidence>
<dbReference type="GO" id="GO:0140359">
    <property type="term" value="F:ABC-type transporter activity"/>
    <property type="evidence" value="ECO:0007669"/>
    <property type="project" value="InterPro"/>
</dbReference>
<evidence type="ECO:0000256" key="4">
    <source>
        <dbReference type="ARBA" id="ARBA00023136"/>
    </source>
</evidence>
<dbReference type="PANTHER" id="PTHR43229">
    <property type="entry name" value="NODULATION PROTEIN J"/>
    <property type="match status" value="1"/>
</dbReference>
<protein>
    <submittedName>
        <fullName evidence="7">ABC transporter permease</fullName>
    </submittedName>
</protein>
<reference evidence="7 8" key="1">
    <citation type="submission" date="2018-04" db="EMBL/GenBank/DDBJ databases">
        <authorList>
            <person name="Eckel V.P."/>
            <person name="Vogel R.F."/>
        </authorList>
    </citation>
    <scope>NUCLEOTIDE SEQUENCE [LARGE SCALE GENOMIC DNA]</scope>
    <source>
        <strain evidence="8">TMW 2.1764</strain>
    </source>
</reference>
<dbReference type="InterPro" id="IPR051784">
    <property type="entry name" value="Nod_factor_ABC_transporter"/>
</dbReference>
<feature type="transmembrane region" description="Helical" evidence="5">
    <location>
        <begin position="141"/>
        <end position="164"/>
    </location>
</feature>
<feature type="transmembrane region" description="Helical" evidence="5">
    <location>
        <begin position="76"/>
        <end position="95"/>
    </location>
</feature>